<dbReference type="HOGENOM" id="CLU_1122907_0_0_4"/>
<evidence type="ECO:0000313" key="1">
    <source>
        <dbReference type="EMBL" id="AJK50859.1"/>
    </source>
</evidence>
<dbReference type="Proteomes" id="UP000031838">
    <property type="component" value="Chromosome 2"/>
</dbReference>
<evidence type="ECO:0000313" key="2">
    <source>
        <dbReference type="Proteomes" id="UP000031838"/>
    </source>
</evidence>
<organism evidence="1 2">
    <name type="scientific">Burkholderia plantarii</name>
    <dbReference type="NCBI Taxonomy" id="41899"/>
    <lineage>
        <taxon>Bacteria</taxon>
        <taxon>Pseudomonadati</taxon>
        <taxon>Pseudomonadota</taxon>
        <taxon>Betaproteobacteria</taxon>
        <taxon>Burkholderiales</taxon>
        <taxon>Burkholderiaceae</taxon>
        <taxon>Burkholderia</taxon>
    </lineage>
</organism>
<accession>A0A0B6S8Y6</accession>
<sequence>MAMYARLIGRVDDARTTALSLNDIGPVMEWYGALECYLGGAYYLRNAAAFRNAVTAHQHLVSWIVRRFDPVPGDLLTDLCLSLIHGPAPIRRMLVAAILTHGETIDDDDTSGLLARILAATSDLDQTLAIREANRLLHACLDRRYARQDTRILMAFAVTALRLNTADIARLPAGLTKMDAARRALVASELSRMRHGRSTAISATNLIDLPGAALAAIVKSRAARTARAQLPDTVFLDHQWMARAGWV</sequence>
<reference evidence="2" key="1">
    <citation type="submission" date="2011-03" db="EMBL/GenBank/DDBJ databases">
        <authorList>
            <person name="Voget S."/>
            <person name="Streit W.R."/>
            <person name="Jaeger K.E."/>
            <person name="Daniel R."/>
        </authorList>
    </citation>
    <scope>NUCLEOTIDE SEQUENCE [LARGE SCALE GENOMIC DNA]</scope>
    <source>
        <strain evidence="2">PG1</strain>
    </source>
</reference>
<gene>
    <name evidence="1" type="ORF">BGL_2c28050</name>
</gene>
<reference evidence="1 2" key="2">
    <citation type="journal article" date="2016" name="Appl. Microbiol. Biotechnol.">
        <title>Mutations improving production and secretion of extracellular lipase by Burkholderia glumae PG1.</title>
        <authorList>
            <person name="Knapp A."/>
            <person name="Voget S."/>
            <person name="Gao R."/>
            <person name="Zaburannyi N."/>
            <person name="Krysciak D."/>
            <person name="Breuer M."/>
            <person name="Hauer B."/>
            <person name="Streit W.R."/>
            <person name="Muller R."/>
            <person name="Daniel R."/>
            <person name="Jaeger K.E."/>
        </authorList>
    </citation>
    <scope>NUCLEOTIDE SEQUENCE [LARGE SCALE GENOMIC DNA]</scope>
    <source>
        <strain evidence="1 2">PG1</strain>
    </source>
</reference>
<dbReference type="EMBL" id="CP002581">
    <property type="protein sequence ID" value="AJK50859.1"/>
    <property type="molecule type" value="Genomic_DNA"/>
</dbReference>
<name>A0A0B6S8Y6_BURPL</name>
<keyword evidence="2" id="KW-1185">Reference proteome</keyword>
<protein>
    <submittedName>
        <fullName evidence="1">Uncharacterized protein</fullName>
    </submittedName>
</protein>
<dbReference type="KEGG" id="bgp:BGL_2c28050"/>
<proteinExistence type="predicted"/>
<dbReference type="AlphaFoldDB" id="A0A0B6S8Y6"/>